<dbReference type="Pfam" id="PF03372">
    <property type="entry name" value="Exo_endo_phos"/>
    <property type="match status" value="1"/>
</dbReference>
<keyword evidence="7" id="KW-1185">Reference proteome</keyword>
<dbReference type="PROSITE" id="PS50102">
    <property type="entry name" value="RRM"/>
    <property type="match status" value="3"/>
</dbReference>
<evidence type="ECO:0000256" key="3">
    <source>
        <dbReference type="PROSITE-ProRule" id="PRU00176"/>
    </source>
</evidence>
<dbReference type="SMART" id="SM00360">
    <property type="entry name" value="RRM"/>
    <property type="match status" value="3"/>
</dbReference>
<dbReference type="CDD" id="cd01650">
    <property type="entry name" value="RT_nLTR_like"/>
    <property type="match status" value="1"/>
</dbReference>
<keyword evidence="6" id="KW-0413">Isomerase</keyword>
<protein>
    <submittedName>
        <fullName evidence="6">FKBP-type peptidyl-prolyl cis-trans isomerase 1</fullName>
    </submittedName>
</protein>
<dbReference type="InterPro" id="IPR000477">
    <property type="entry name" value="RT_dom"/>
</dbReference>
<feature type="domain" description="RRM" evidence="5">
    <location>
        <begin position="120"/>
        <end position="205"/>
    </location>
</feature>
<dbReference type="Pfam" id="PF00076">
    <property type="entry name" value="RRM_1"/>
    <property type="match status" value="2"/>
</dbReference>
<sequence length="1346" mass="151758">MSVQSAVTVAASPASLYVGDLHPDVSDANLIEAFSEFKSLASRLCSCLYGFFYGEISLLWLCQLHFSSRFLIILLQLLRMGRVSYGFVQYESEGSANAAIEKLNDTISDRVLPSPDVKYTKLYIKDLDWDITGDALQEKFPEFGKIVSLVVARDENGASRDFGFVNFENPDDAKKAMEVMNGSQFARAQKKAEREQILRHQFEERRKVQIMKYKASNVYVKNIDDEVTDEELREYFSQCGTITSAKLMRDNKGLSKGFGFVCFSSPEEAAKAVDTFHGMLMSLGCVWLGECEIPMGMKSIFPVWKEDRQAHLQLQYAQRMAGLAGPSTDIFPGGYPPVYYTAPTGVLSQVPPQPGVMYQPLGLRPGQRVNGFALPTRPAFQPPSLPMLDLTLTTIPEVHCSDPQGVNIHSFASHKSSRISARPHDFENAKFSSLRGCPSYPWQPPGSAPVGPQVDLLEPPLGAGLGRKEGNNKQLMELKTEESAAVPIRVDVPASDHSINEPTKANVAEKVQSAVLKKGSGRPLKEKAKSQLSGSSNRFEVLKSAEEIQNSSESSLRKPRAASMGVGSSRLNSPLKQNKVALRATQNNDDVLCLLETRVKADKAEAILATKFQNWNFCFNYEHASNGRIWVLWRKGINLSVIQKSDQYITVRGSHQGIPMLISAIYGSNDGIARRQLWQTLREVDHTVNNSPWVLGGDFNIIMHSYESSDHKHSFIEFTAPGVSDHCMSLTWLFKESLANRPKPFKFFNLWAAHPSFNNVVSQSWFQPTLGNLMQILLTKLKRLKVCLTRFNKENYSNLSDRVKLKRIELEHQQLLTLKGQENIEKELLLQEELYTLENAETAFLKQKTKVQWIKDGDKNSKFFYSTIAFKNKREIIRVLVDDQGNRLETFKAMSKEVISFYSNLIGTTDNMVKDIDPNLLKELLNYSMPYDASSSLVKEITREEIQKAVFCQGNDKALGPDGYTPFFFKNSWNIVGEDVVAAVKFFFLNTTIHPAFNSTIIALVPKIPNPSAVKDYRPISCCSVIYKIITKIIVRRLTDFLPEIITLNQTAFIRGMSIIDNTLLAQEMVKGYGRNSISPRCALKIDLHKAFDSIHWGFIIQILKALNLPTVLLNGLKHVSHNQGNVDSVVGVLTILDRFYEVSGLKLNPAKCTSGKVQINPQLVLVKNGSLWVAWLNAYVFKDRDFWNYQAIANLSWSIKRILKTRAEARPLISPGSVQVKEIWDVIRCKGQIVIWHKLIWFPLHIPKFNLIAWMALLNKLPTKDRLLRMGISNDNTCVNCNNSYESRDHLFSQCTLAVDLWNLILKLNGMQSTFLPWNEMLFTFCGKSEIKESFKAVVERLTAC</sequence>
<dbReference type="InterPro" id="IPR036691">
    <property type="entry name" value="Endo/exonu/phosph_ase_sf"/>
</dbReference>
<evidence type="ECO:0000313" key="7">
    <source>
        <dbReference type="Proteomes" id="UP000436088"/>
    </source>
</evidence>
<feature type="domain" description="RRM" evidence="5">
    <location>
        <begin position="216"/>
        <end position="284"/>
    </location>
</feature>
<dbReference type="InterPro" id="IPR043502">
    <property type="entry name" value="DNA/RNA_pol_sf"/>
</dbReference>
<feature type="domain" description="RRM" evidence="5">
    <location>
        <begin position="14"/>
        <end position="112"/>
    </location>
</feature>
<dbReference type="InterPro" id="IPR035979">
    <property type="entry name" value="RBD_domain_sf"/>
</dbReference>
<dbReference type="PANTHER" id="PTHR24012">
    <property type="entry name" value="RNA BINDING PROTEIN"/>
    <property type="match status" value="1"/>
</dbReference>
<dbReference type="Gene3D" id="3.60.10.10">
    <property type="entry name" value="Endonuclease/exonuclease/phosphatase"/>
    <property type="match status" value="1"/>
</dbReference>
<evidence type="ECO:0000256" key="4">
    <source>
        <dbReference type="SAM" id="MobiDB-lite"/>
    </source>
</evidence>
<dbReference type="Proteomes" id="UP000436088">
    <property type="component" value="Unassembled WGS sequence"/>
</dbReference>
<dbReference type="InterPro" id="IPR005135">
    <property type="entry name" value="Endo/exonuclease/phosphatase"/>
</dbReference>
<dbReference type="GO" id="GO:0016853">
    <property type="term" value="F:isomerase activity"/>
    <property type="evidence" value="ECO:0007669"/>
    <property type="project" value="UniProtKB-KW"/>
</dbReference>
<dbReference type="InterPro" id="IPR000504">
    <property type="entry name" value="RRM_dom"/>
</dbReference>
<organism evidence="6 7">
    <name type="scientific">Hibiscus syriacus</name>
    <name type="common">Rose of Sharon</name>
    <dbReference type="NCBI Taxonomy" id="106335"/>
    <lineage>
        <taxon>Eukaryota</taxon>
        <taxon>Viridiplantae</taxon>
        <taxon>Streptophyta</taxon>
        <taxon>Embryophyta</taxon>
        <taxon>Tracheophyta</taxon>
        <taxon>Spermatophyta</taxon>
        <taxon>Magnoliopsida</taxon>
        <taxon>eudicotyledons</taxon>
        <taxon>Gunneridae</taxon>
        <taxon>Pentapetalae</taxon>
        <taxon>rosids</taxon>
        <taxon>malvids</taxon>
        <taxon>Malvales</taxon>
        <taxon>Malvaceae</taxon>
        <taxon>Malvoideae</taxon>
        <taxon>Hibiscus</taxon>
    </lineage>
</organism>
<dbReference type="Gene3D" id="3.30.70.330">
    <property type="match status" value="3"/>
</dbReference>
<feature type="region of interest" description="Disordered" evidence="4">
    <location>
        <begin position="550"/>
        <end position="570"/>
    </location>
</feature>
<dbReference type="Pfam" id="PF13966">
    <property type="entry name" value="zf-RVT"/>
    <property type="match status" value="1"/>
</dbReference>
<evidence type="ECO:0000313" key="6">
    <source>
        <dbReference type="EMBL" id="KAE8719033.1"/>
    </source>
</evidence>
<accession>A0A6A3BQY8</accession>
<evidence type="ECO:0000256" key="2">
    <source>
        <dbReference type="ARBA" id="ARBA00022884"/>
    </source>
</evidence>
<dbReference type="EMBL" id="VEPZ02000796">
    <property type="protein sequence ID" value="KAE8719033.1"/>
    <property type="molecule type" value="Genomic_DNA"/>
</dbReference>
<proteinExistence type="predicted"/>
<dbReference type="SUPFAM" id="SSF56672">
    <property type="entry name" value="DNA/RNA polymerases"/>
    <property type="match status" value="1"/>
</dbReference>
<keyword evidence="2 3" id="KW-0694">RNA-binding</keyword>
<dbReference type="Pfam" id="PF00078">
    <property type="entry name" value="RVT_1"/>
    <property type="match status" value="1"/>
</dbReference>
<evidence type="ECO:0000259" key="5">
    <source>
        <dbReference type="PROSITE" id="PS50102"/>
    </source>
</evidence>
<name>A0A6A3BQY8_HIBSY</name>
<dbReference type="InterPro" id="IPR012677">
    <property type="entry name" value="Nucleotide-bd_a/b_plait_sf"/>
</dbReference>
<comment type="caution">
    <text evidence="6">The sequence shown here is derived from an EMBL/GenBank/DDBJ whole genome shotgun (WGS) entry which is preliminary data.</text>
</comment>
<evidence type="ECO:0000256" key="1">
    <source>
        <dbReference type="ARBA" id="ARBA00022737"/>
    </source>
</evidence>
<dbReference type="InterPro" id="IPR026960">
    <property type="entry name" value="RVT-Znf"/>
</dbReference>
<dbReference type="SUPFAM" id="SSF54928">
    <property type="entry name" value="RNA-binding domain, RBD"/>
    <property type="match status" value="3"/>
</dbReference>
<dbReference type="SUPFAM" id="SSF56219">
    <property type="entry name" value="DNase I-like"/>
    <property type="match status" value="1"/>
</dbReference>
<gene>
    <name evidence="6" type="ORF">F3Y22_tig00109980pilonHSYRG00121</name>
</gene>
<reference evidence="6" key="1">
    <citation type="submission" date="2019-09" db="EMBL/GenBank/DDBJ databases">
        <title>Draft genome information of white flower Hibiscus syriacus.</title>
        <authorList>
            <person name="Kim Y.-M."/>
        </authorList>
    </citation>
    <scope>NUCLEOTIDE SEQUENCE [LARGE SCALE GENOMIC DNA]</scope>
    <source>
        <strain evidence="6">YM2019G1</strain>
    </source>
</reference>
<keyword evidence="1" id="KW-0677">Repeat</keyword>
<dbReference type="GO" id="GO:0003723">
    <property type="term" value="F:RNA binding"/>
    <property type="evidence" value="ECO:0007669"/>
    <property type="project" value="UniProtKB-UniRule"/>
</dbReference>